<gene>
    <name evidence="2" type="ORF">NMK71_04245</name>
</gene>
<comment type="caution">
    <text evidence="2">The sequence shown here is derived from an EMBL/GenBank/DDBJ whole genome shotgun (WGS) entry which is preliminary data.</text>
</comment>
<name>A0A9X4RVC4_9FLAO</name>
<dbReference type="Proteomes" id="UP001152599">
    <property type="component" value="Unassembled WGS sequence"/>
</dbReference>
<keyword evidence="3" id="KW-1185">Reference proteome</keyword>
<keyword evidence="1" id="KW-0732">Signal</keyword>
<dbReference type="RefSeq" id="WP_304420188.1">
    <property type="nucleotide sequence ID" value="NZ_JANCMU010000001.1"/>
</dbReference>
<evidence type="ECO:0000313" key="3">
    <source>
        <dbReference type="Proteomes" id="UP001152599"/>
    </source>
</evidence>
<accession>A0A9X4RVC4</accession>
<evidence type="ECO:0008006" key="4">
    <source>
        <dbReference type="Google" id="ProtNLM"/>
    </source>
</evidence>
<feature type="signal peptide" evidence="1">
    <location>
        <begin position="1"/>
        <end position="18"/>
    </location>
</feature>
<sequence>MKIKLLILGLMLMSFVKAQVPTWENPNFRSIKVKAQDSLVLDSMFILKDGLKVKNLKGEFIPDSAYELNYAESKIYFKPEFRDSLKIEYFVHPTLRSQVTYPKDPKLIVASASEVQAMVLGNQETEKQEIFDGISTQGSMVRGISLGNNQGSSAQSSLDLRMNGQLSPDIGITAAISDTNVPIEADGYTQNLEQFDKVFVELFTDQSSARAGHVDLSQTQEYFGRFNRRVSGLHLNHMISSDSSSTHFQAAGSISRGEFKQMKFNGQEGNQGPYRLSGNYDEAYVTILSGSEKIYKDGILLQRGENYDYVINYNTGEITFTNKHLVRSTDRFIAEYQYTNRYYNRFLLYGGAKHVGQRFSLSTHIYSESDSKNNAVNQSLSLEDKEILSQAGNDASAMYADSYEQVPFEEGKVLYKKVFWNELEIFEYTAEAHDEVYNVNFTRLGKNKGNYKLSDNAVNGRVFEFVPPINGVKQGEYEPIRLLVAPQKNQVLSLASSYKLKNNGKINLDVGVSNVDQNLFSDIDDEENVGYALKLGAEKSYKKGKLQINPSLNYEFIKENFSPLERLRSPEFVRDFNLNQEIGGGDQQFLQSNILLAISDSIFANYGFDYLDEANQYNGNRHRLSLQYLTPKTEFLASYKTMNSSSYNEKTTFDEYRALVGRQVGKLRLTTGIVGEQNRRELNHQIDSLSFGWNEVFGSVMLGDTINKYAYLRAYQRKDDSVSLGRFKRYSEAVGVEFNTQIIKNENHALRFMTHYRRLNYTDSINKVSFLNATIQWRKSLWNKAVELNANYEISGGTELQRAFTYVEVADGMGIYKWTDYNGDGIQQLDEFEQADFADEAKFIRVYTNTVDQIRTNKNGLRVSLRLNPSRYFGNETFWRRVQSNLTYSTEGNYLKYDETAAFNPWQNDESLRFRTLQFYMQNKYNTGKQYKWNFVHEFSIQENARYVFTGLEELSTQLNKIKAQYNWTEFLTLEFSNNLKWIDSDSEAFESRRYALSASEWIPKVYYSRSENFKYALAYKYQDYSNALGEESLKAHQLNFDFTWNDQNKTSVLAGVDWVKNDFVGNPNSVVGNRMMEGLRDGNNLVWRLLLQRNINNYLELNVQYSGRKNEEYKAIHSGNVQLKLNF</sequence>
<evidence type="ECO:0000256" key="1">
    <source>
        <dbReference type="SAM" id="SignalP"/>
    </source>
</evidence>
<reference evidence="2" key="1">
    <citation type="submission" date="2022-07" db="EMBL/GenBank/DDBJ databases">
        <title>Description and genome-wide analysis of Profundicola chukchiensis gen. nov., sp. nov., marine bacteria isolated from bottom sediments of the Chukchi Sea.</title>
        <authorList>
            <person name="Romanenko L."/>
            <person name="Otstavnykh N."/>
            <person name="Kurilenko V."/>
            <person name="Eremeev V."/>
            <person name="Velansky P."/>
            <person name="Mikhailov V."/>
            <person name="Isaeva M."/>
        </authorList>
    </citation>
    <scope>NUCLEOTIDE SEQUENCE</scope>
    <source>
        <strain evidence="2">KMM 9713</strain>
    </source>
</reference>
<feature type="chain" id="PRO_5040898273" description="Outer membrane protein beta-barrel family protein" evidence="1">
    <location>
        <begin position="19"/>
        <end position="1128"/>
    </location>
</feature>
<protein>
    <recommendedName>
        <fullName evidence="4">Outer membrane protein beta-barrel family protein</fullName>
    </recommendedName>
</protein>
<organism evidence="2 3">
    <name type="scientific">Profundicola chukchiensis</name>
    <dbReference type="NCBI Taxonomy" id="2961959"/>
    <lineage>
        <taxon>Bacteria</taxon>
        <taxon>Pseudomonadati</taxon>
        <taxon>Bacteroidota</taxon>
        <taxon>Flavobacteriia</taxon>
        <taxon>Flavobacteriales</taxon>
        <taxon>Weeksellaceae</taxon>
        <taxon>Profundicola</taxon>
    </lineage>
</organism>
<dbReference type="AlphaFoldDB" id="A0A9X4RVC4"/>
<proteinExistence type="predicted"/>
<dbReference type="EMBL" id="JANCMU010000001">
    <property type="protein sequence ID" value="MDG4945615.1"/>
    <property type="molecule type" value="Genomic_DNA"/>
</dbReference>
<evidence type="ECO:0000313" key="2">
    <source>
        <dbReference type="EMBL" id="MDG4945615.1"/>
    </source>
</evidence>